<evidence type="ECO:0000313" key="8">
    <source>
        <dbReference type="Proteomes" id="UP001309705"/>
    </source>
</evidence>
<evidence type="ECO:0000256" key="2">
    <source>
        <dbReference type="ARBA" id="ARBA00008973"/>
    </source>
</evidence>
<organism evidence="7 8">
    <name type="scientific">Brenneria populi</name>
    <dbReference type="NCBI Taxonomy" id="1505588"/>
    <lineage>
        <taxon>Bacteria</taxon>
        <taxon>Pseudomonadati</taxon>
        <taxon>Pseudomonadota</taxon>
        <taxon>Gammaproteobacteria</taxon>
        <taxon>Enterobacterales</taxon>
        <taxon>Pectobacteriaceae</taxon>
        <taxon>Brenneria</taxon>
    </lineage>
</organism>
<evidence type="ECO:0000256" key="3">
    <source>
        <dbReference type="ARBA" id="ARBA00022729"/>
    </source>
</evidence>
<gene>
    <name evidence="7" type="ORF">VSX58_05110</name>
</gene>
<dbReference type="EMBL" id="JAYWTM010000004">
    <property type="protein sequence ID" value="MEC5341992.1"/>
    <property type="molecule type" value="Genomic_DNA"/>
</dbReference>
<dbReference type="PANTHER" id="PTHR30429:SF0">
    <property type="entry name" value="METHIONINE-BINDING LIPOPROTEIN METQ"/>
    <property type="match status" value="1"/>
</dbReference>
<evidence type="ECO:0000256" key="4">
    <source>
        <dbReference type="ARBA" id="ARBA00023136"/>
    </source>
</evidence>
<comment type="caution">
    <text evidence="7">The sequence shown here is derived from an EMBL/GenBank/DDBJ whole genome shotgun (WGS) entry which is preliminary data.</text>
</comment>
<evidence type="ECO:0000256" key="1">
    <source>
        <dbReference type="ARBA" id="ARBA00004635"/>
    </source>
</evidence>
<sequence>MGFNKMISGKYRRYLYFVLSLLIGAIWAQPYSAQAQTIVFGVAPGPYSDMIKYAVKPELERKGYQVKITEFSDYVQPNLALANGSIDANLFQHLPYLRKFSADKGLKLSPLINVPTAGLGIYSRKIKSLDELKRGDVVTLSNDPTNLARGLRFLASLGLITLKGDIDATKATERDIGGNPKGLALKPLEAAQLPRTLESSAASLVNGNFAIASGLKLSDAIALEKLDEDLKNLVAVRTDDLNKPFVADIKAAIESPEFAAAIQDPKYIFRDFQKPLWLQKKLAQQ</sequence>
<comment type="subcellular location">
    <subcellularLocation>
        <location evidence="1">Membrane</location>
        <topology evidence="1">Lipid-anchor</topology>
    </subcellularLocation>
</comment>
<keyword evidence="3" id="KW-0732">Signal</keyword>
<dbReference type="Gene3D" id="3.40.190.10">
    <property type="entry name" value="Periplasmic binding protein-like II"/>
    <property type="match status" value="2"/>
</dbReference>
<reference evidence="7 8" key="1">
    <citation type="journal article" date="2017" name="Int. J. Syst. Evol. Microbiol.">
        <title>Brenneria populi subsp. brevivirga subsp. nov. isolated from symptomatic bark of Populus x euramericana canker, and description of Brenneria populi subsp. populi subsp. nov.</title>
        <authorList>
            <person name="Zheng M.H."/>
            <person name="Piao C.G."/>
            <person name="Xue H."/>
            <person name="Guo M.W."/>
            <person name="Li Y."/>
        </authorList>
    </citation>
    <scope>NUCLEOTIDE SEQUENCE [LARGE SCALE GENOMIC DNA]</scope>
    <source>
        <strain evidence="7 8">D9-5</strain>
    </source>
</reference>
<comment type="similarity">
    <text evidence="2">Belongs to the NlpA lipoprotein family.</text>
</comment>
<proteinExistence type="inferred from homology"/>
<evidence type="ECO:0000256" key="6">
    <source>
        <dbReference type="ARBA" id="ARBA00023288"/>
    </source>
</evidence>
<protein>
    <submittedName>
        <fullName evidence="7">MetQ/NlpA family ABC transporter substrate-binding protein</fullName>
    </submittedName>
</protein>
<dbReference type="Pfam" id="PF03180">
    <property type="entry name" value="Lipoprotein_9"/>
    <property type="match status" value="1"/>
</dbReference>
<evidence type="ECO:0000313" key="7">
    <source>
        <dbReference type="EMBL" id="MEC5341992.1"/>
    </source>
</evidence>
<evidence type="ECO:0000256" key="5">
    <source>
        <dbReference type="ARBA" id="ARBA00023139"/>
    </source>
</evidence>
<dbReference type="SUPFAM" id="SSF53850">
    <property type="entry name" value="Periplasmic binding protein-like II"/>
    <property type="match status" value="1"/>
</dbReference>
<accession>A0ABU6JN34</accession>
<keyword evidence="8" id="KW-1185">Reference proteome</keyword>
<dbReference type="PANTHER" id="PTHR30429">
    <property type="entry name" value="D-METHIONINE-BINDING LIPOPROTEIN METQ"/>
    <property type="match status" value="1"/>
</dbReference>
<name>A0ABU6JN34_9GAMM</name>
<dbReference type="InterPro" id="IPR004872">
    <property type="entry name" value="Lipoprotein_NlpA"/>
</dbReference>
<keyword evidence="5" id="KW-0564">Palmitate</keyword>
<dbReference type="Proteomes" id="UP001309705">
    <property type="component" value="Unassembled WGS sequence"/>
</dbReference>
<dbReference type="RefSeq" id="WP_327617146.1">
    <property type="nucleotide sequence ID" value="NZ_JAYWTM010000004.1"/>
</dbReference>
<keyword evidence="6" id="KW-0449">Lipoprotein</keyword>
<keyword evidence="4" id="KW-0472">Membrane</keyword>